<sequence length="166" mass="18878">MLSVLIASLAWGQLDIDAKRLLKDARELESLCGTMGYETEGLTDERAFNVIKAELMLHPVRSEKGFRKILTTNSPYEVKRLMEKLATLREATRLNPDLEEENEDKAARLLLDGAMKAYDICGEASNDPLLGKYFVVDTGKVKSRDSEEARLWREFRSATANWTYDD</sequence>
<comment type="caution">
    <text evidence="1">The sequence shown here is derived from an EMBL/GenBank/DDBJ whole genome shotgun (WGS) entry which is preliminary data.</text>
</comment>
<reference evidence="1 2" key="1">
    <citation type="submission" date="2021-07" db="EMBL/GenBank/DDBJ databases">
        <title>The draft genome sequence of Sphingomicrobium sp. B8.</title>
        <authorList>
            <person name="Mu L."/>
        </authorList>
    </citation>
    <scope>NUCLEOTIDE SEQUENCE [LARGE SCALE GENOMIC DNA]</scope>
    <source>
        <strain evidence="1 2">B8</strain>
    </source>
</reference>
<evidence type="ECO:0000313" key="2">
    <source>
        <dbReference type="Proteomes" id="UP000698028"/>
    </source>
</evidence>
<protein>
    <submittedName>
        <fullName evidence="1">Uncharacterized protein</fullName>
    </submittedName>
</protein>
<accession>A0ABS6V884</accession>
<gene>
    <name evidence="1" type="ORF">KTQ36_10825</name>
</gene>
<keyword evidence="2" id="KW-1185">Reference proteome</keyword>
<proteinExistence type="predicted"/>
<organism evidence="1 2">
    <name type="scientific">Sphingomicrobium clamense</name>
    <dbReference type="NCBI Taxonomy" id="2851013"/>
    <lineage>
        <taxon>Bacteria</taxon>
        <taxon>Pseudomonadati</taxon>
        <taxon>Pseudomonadota</taxon>
        <taxon>Alphaproteobacteria</taxon>
        <taxon>Sphingomonadales</taxon>
        <taxon>Sphingomonadaceae</taxon>
        <taxon>Sphingomicrobium</taxon>
    </lineage>
</organism>
<dbReference type="Proteomes" id="UP000698028">
    <property type="component" value="Unassembled WGS sequence"/>
</dbReference>
<dbReference type="RefSeq" id="WP_218633664.1">
    <property type="nucleotide sequence ID" value="NZ_JAHVAH010000001.1"/>
</dbReference>
<evidence type="ECO:0000313" key="1">
    <source>
        <dbReference type="EMBL" id="MBW0145783.1"/>
    </source>
</evidence>
<name>A0ABS6V884_9SPHN</name>
<dbReference type="EMBL" id="JAHVAH010000001">
    <property type="protein sequence ID" value="MBW0145783.1"/>
    <property type="molecule type" value="Genomic_DNA"/>
</dbReference>